<gene>
    <name evidence="3" type="ORF">OIDMADRAFT_88561</name>
</gene>
<keyword evidence="1" id="KW-1133">Transmembrane helix</keyword>
<feature type="non-terminal residue" evidence="3">
    <location>
        <position position="1"/>
    </location>
</feature>
<organism evidence="3 4">
    <name type="scientific">Oidiodendron maius (strain Zn)</name>
    <dbReference type="NCBI Taxonomy" id="913774"/>
    <lineage>
        <taxon>Eukaryota</taxon>
        <taxon>Fungi</taxon>
        <taxon>Dikarya</taxon>
        <taxon>Ascomycota</taxon>
        <taxon>Pezizomycotina</taxon>
        <taxon>Leotiomycetes</taxon>
        <taxon>Leotiomycetes incertae sedis</taxon>
        <taxon>Myxotrichaceae</taxon>
        <taxon>Oidiodendron</taxon>
    </lineage>
</organism>
<sequence>AFFPLACASTALVLSILCLFAGYKPGFLEEYHIITLNTSTLGYNLISTTSSDSGSTPSLGSILGSIPRDLRSSVSNDIDGIIGDVTDKLAAELGIQQWYSMHLMDMCEGSYTPDATAPRARQNVSSCTKLTAMYNFDISGQISNELQVGGLHLDLSAIDWPSGIQDGLNKLSTALDALFVLYAVGTVATGLTILSVLISLFPYTSRLAPFGNWGLLSLSLLSLLVASAITTIVQTEAVGIINKY</sequence>
<evidence type="ECO:0000313" key="4">
    <source>
        <dbReference type="Proteomes" id="UP000054321"/>
    </source>
</evidence>
<feature type="transmembrane region" description="Helical" evidence="1">
    <location>
        <begin position="179"/>
        <end position="201"/>
    </location>
</feature>
<feature type="chain" id="PRO_5002165022" description="SSD domain-containing protein" evidence="2">
    <location>
        <begin position="27"/>
        <end position="244"/>
    </location>
</feature>
<protein>
    <recommendedName>
        <fullName evidence="5">SSD domain-containing protein</fullName>
    </recommendedName>
</protein>
<reference evidence="4" key="2">
    <citation type="submission" date="2015-01" db="EMBL/GenBank/DDBJ databases">
        <title>Evolutionary Origins and Diversification of the Mycorrhizal Mutualists.</title>
        <authorList>
            <consortium name="DOE Joint Genome Institute"/>
            <consortium name="Mycorrhizal Genomics Consortium"/>
            <person name="Kohler A."/>
            <person name="Kuo A."/>
            <person name="Nagy L.G."/>
            <person name="Floudas D."/>
            <person name="Copeland A."/>
            <person name="Barry K.W."/>
            <person name="Cichocki N."/>
            <person name="Veneault-Fourrey C."/>
            <person name="LaButti K."/>
            <person name="Lindquist E.A."/>
            <person name="Lipzen A."/>
            <person name="Lundell T."/>
            <person name="Morin E."/>
            <person name="Murat C."/>
            <person name="Riley R."/>
            <person name="Ohm R."/>
            <person name="Sun H."/>
            <person name="Tunlid A."/>
            <person name="Henrissat B."/>
            <person name="Grigoriev I.V."/>
            <person name="Hibbett D.S."/>
            <person name="Martin F."/>
        </authorList>
    </citation>
    <scope>NUCLEOTIDE SEQUENCE [LARGE SCALE GENOMIC DNA]</scope>
    <source>
        <strain evidence="4">Zn</strain>
    </source>
</reference>
<dbReference type="AlphaFoldDB" id="A0A0C3GRV7"/>
<evidence type="ECO:0008006" key="5">
    <source>
        <dbReference type="Google" id="ProtNLM"/>
    </source>
</evidence>
<dbReference type="GO" id="GO:0005886">
    <property type="term" value="C:plasma membrane"/>
    <property type="evidence" value="ECO:0007669"/>
    <property type="project" value="InterPro"/>
</dbReference>
<dbReference type="Pfam" id="PF06687">
    <property type="entry name" value="SUR7"/>
    <property type="match status" value="1"/>
</dbReference>
<dbReference type="InterPro" id="IPR009571">
    <property type="entry name" value="SUR7/Rim9-like_fungi"/>
</dbReference>
<dbReference type="GO" id="GO:0051285">
    <property type="term" value="C:cell cortex of cell tip"/>
    <property type="evidence" value="ECO:0007669"/>
    <property type="project" value="TreeGrafter"/>
</dbReference>
<dbReference type="EMBL" id="KN832898">
    <property type="protein sequence ID" value="KIM93186.1"/>
    <property type="molecule type" value="Genomic_DNA"/>
</dbReference>
<dbReference type="PANTHER" id="PTHR28019">
    <property type="entry name" value="CELL MEMBRANE PROTEIN YLR413W-RELATED"/>
    <property type="match status" value="1"/>
</dbReference>
<keyword evidence="1" id="KW-0812">Transmembrane</keyword>
<proteinExistence type="predicted"/>
<evidence type="ECO:0000256" key="1">
    <source>
        <dbReference type="SAM" id="Phobius"/>
    </source>
</evidence>
<reference evidence="3 4" key="1">
    <citation type="submission" date="2014-04" db="EMBL/GenBank/DDBJ databases">
        <authorList>
            <consortium name="DOE Joint Genome Institute"/>
            <person name="Kuo A."/>
            <person name="Martino E."/>
            <person name="Perotto S."/>
            <person name="Kohler A."/>
            <person name="Nagy L.G."/>
            <person name="Floudas D."/>
            <person name="Copeland A."/>
            <person name="Barry K.W."/>
            <person name="Cichocki N."/>
            <person name="Veneault-Fourrey C."/>
            <person name="LaButti K."/>
            <person name="Lindquist E.A."/>
            <person name="Lipzen A."/>
            <person name="Lundell T."/>
            <person name="Morin E."/>
            <person name="Murat C."/>
            <person name="Sun H."/>
            <person name="Tunlid A."/>
            <person name="Henrissat B."/>
            <person name="Grigoriev I.V."/>
            <person name="Hibbett D.S."/>
            <person name="Martin F."/>
            <person name="Nordberg H.P."/>
            <person name="Cantor M.N."/>
            <person name="Hua S.X."/>
        </authorList>
    </citation>
    <scope>NUCLEOTIDE SEQUENCE [LARGE SCALE GENOMIC DNA]</scope>
    <source>
        <strain evidence="3 4">Zn</strain>
    </source>
</reference>
<dbReference type="HOGENOM" id="CLU_064532_0_0_1"/>
<dbReference type="GO" id="GO:0031505">
    <property type="term" value="P:fungal-type cell wall organization"/>
    <property type="evidence" value="ECO:0007669"/>
    <property type="project" value="TreeGrafter"/>
</dbReference>
<feature type="signal peptide" evidence="2">
    <location>
        <begin position="1"/>
        <end position="26"/>
    </location>
</feature>
<dbReference type="InterPro" id="IPR052413">
    <property type="entry name" value="SUR7_domain"/>
</dbReference>
<dbReference type="PANTHER" id="PTHR28019:SF7">
    <property type="entry name" value="SUR7 PROTEIN"/>
    <property type="match status" value="1"/>
</dbReference>
<feature type="transmembrane region" description="Helical" evidence="1">
    <location>
        <begin position="213"/>
        <end position="233"/>
    </location>
</feature>
<feature type="non-terminal residue" evidence="3">
    <location>
        <position position="244"/>
    </location>
</feature>
<accession>A0A0C3GRV7</accession>
<keyword evidence="4" id="KW-1185">Reference proteome</keyword>
<name>A0A0C3GRV7_OIDMZ</name>
<evidence type="ECO:0000313" key="3">
    <source>
        <dbReference type="EMBL" id="KIM93186.1"/>
    </source>
</evidence>
<keyword evidence="1" id="KW-0472">Membrane</keyword>
<dbReference type="OrthoDB" id="4159154at2759"/>
<keyword evidence="2" id="KW-0732">Signal</keyword>
<dbReference type="InParanoid" id="A0A0C3GRV7"/>
<evidence type="ECO:0000256" key="2">
    <source>
        <dbReference type="SAM" id="SignalP"/>
    </source>
</evidence>
<dbReference type="Proteomes" id="UP000054321">
    <property type="component" value="Unassembled WGS sequence"/>
</dbReference>